<evidence type="ECO:0000256" key="1">
    <source>
        <dbReference type="ARBA" id="ARBA00001974"/>
    </source>
</evidence>
<dbReference type="InterPro" id="IPR006089">
    <property type="entry name" value="Acyl-CoA_DH_CS"/>
</dbReference>
<evidence type="ECO:0000256" key="8">
    <source>
        <dbReference type="ARBA" id="ARBA00037927"/>
    </source>
</evidence>
<dbReference type="InterPro" id="IPR052033">
    <property type="entry name" value="Glutaryl-CoA_DH_mitochondrial"/>
</dbReference>
<sequence length="393" mass="42680">MDKQIFDWADPFRLEEQLTDEERMVLKTAHDYAQDRLAPRVQQAFRNETTDTAIFREMGELGLLGATISPEYGGAGLGYVAYGLIAREVERIDSGYRSMMSVQSSLVMVPIETFGSEAQKQKYLPKLASGEWIGCFGLTEPNHGSDPGSMATRAKTVDGGYALSGSKTWITNAPIADVFVVWAKTEDGAIRGFILEKGWKGLTAPAIHGKVGLKASITGEIVLDQVFVPEENMLPDVTGLKGPFTCLNSARFGIAWGALGAAESCYATARQYVLDRQQFGRPLAANQLIQKKLADMVTEITLGLQGCLRLGRMKEDGHPPVELTSILKRNSCGKALAIAREARDMLGGNGISDEFPVARHLVNLEVVNTYEGTHDIHALILGRAITGIAAFAN</sequence>
<keyword evidence="4 11" id="KW-0274">FAD</keyword>
<dbReference type="Gene3D" id="1.10.540.10">
    <property type="entry name" value="Acyl-CoA dehydrogenase/oxidase, N-terminal domain"/>
    <property type="match status" value="1"/>
</dbReference>
<comment type="caution">
    <text evidence="15">The sequence shown here is derived from an EMBL/GenBank/DDBJ whole genome shotgun (WGS) entry which is preliminary data.</text>
</comment>
<dbReference type="InterPro" id="IPR009100">
    <property type="entry name" value="AcylCoA_DH/oxidase_NM_dom_sf"/>
</dbReference>
<dbReference type="PROSITE" id="PS00073">
    <property type="entry name" value="ACYL_COA_DH_2"/>
    <property type="match status" value="1"/>
</dbReference>
<evidence type="ECO:0000259" key="12">
    <source>
        <dbReference type="Pfam" id="PF00441"/>
    </source>
</evidence>
<evidence type="ECO:0000256" key="6">
    <source>
        <dbReference type="ARBA" id="ARBA00023002"/>
    </source>
</evidence>
<keyword evidence="16" id="KW-1185">Reference proteome</keyword>
<protein>
    <recommendedName>
        <fullName evidence="9">glutaryl-CoA dehydrogenase (ETF)</fullName>
        <ecNumber evidence="9">1.3.8.6</ecNumber>
    </recommendedName>
</protein>
<evidence type="ECO:0000256" key="4">
    <source>
        <dbReference type="ARBA" id="ARBA00022827"/>
    </source>
</evidence>
<dbReference type="InterPro" id="IPR037069">
    <property type="entry name" value="AcylCoA_DH/ox_N_sf"/>
</dbReference>
<dbReference type="SUPFAM" id="SSF47203">
    <property type="entry name" value="Acyl-CoA dehydrogenase C-terminal domain-like"/>
    <property type="match status" value="1"/>
</dbReference>
<dbReference type="SUPFAM" id="SSF56645">
    <property type="entry name" value="Acyl-CoA dehydrogenase NM domain-like"/>
    <property type="match status" value="1"/>
</dbReference>
<dbReference type="Proteomes" id="UP000759443">
    <property type="component" value="Unassembled WGS sequence"/>
</dbReference>
<feature type="domain" description="Acyl-CoA dehydrogenase/oxidase N-terminal" evidence="14">
    <location>
        <begin position="19"/>
        <end position="131"/>
    </location>
</feature>
<evidence type="ECO:0000256" key="9">
    <source>
        <dbReference type="ARBA" id="ARBA00039033"/>
    </source>
</evidence>
<comment type="pathway">
    <text evidence="7">Amino-acid metabolism; lysine degradation.</text>
</comment>
<evidence type="ECO:0000313" key="15">
    <source>
        <dbReference type="EMBL" id="MBP1849619.1"/>
    </source>
</evidence>
<comment type="pathway">
    <text evidence="8">Amino-acid metabolism; tryptophan metabolism.</text>
</comment>
<dbReference type="EMBL" id="JAGGJU010000002">
    <property type="protein sequence ID" value="MBP1849619.1"/>
    <property type="molecule type" value="Genomic_DNA"/>
</dbReference>
<evidence type="ECO:0000256" key="2">
    <source>
        <dbReference type="ARBA" id="ARBA00009347"/>
    </source>
</evidence>
<dbReference type="PANTHER" id="PTHR42807">
    <property type="entry name" value="GLUTARYL-COA DEHYDROGENASE, MITOCHONDRIAL"/>
    <property type="match status" value="1"/>
</dbReference>
<evidence type="ECO:0000256" key="7">
    <source>
        <dbReference type="ARBA" id="ARBA00037899"/>
    </source>
</evidence>
<gene>
    <name evidence="15" type="ORF">J2Z17_001040</name>
</gene>
<proteinExistence type="inferred from homology"/>
<dbReference type="InterPro" id="IPR009075">
    <property type="entry name" value="AcylCo_DH/oxidase_C"/>
</dbReference>
<dbReference type="Gene3D" id="2.40.110.10">
    <property type="entry name" value="Butyryl-CoA Dehydrogenase, subunit A, domain 2"/>
    <property type="match status" value="1"/>
</dbReference>
<evidence type="ECO:0000256" key="5">
    <source>
        <dbReference type="ARBA" id="ARBA00022946"/>
    </source>
</evidence>
<dbReference type="Gene3D" id="1.20.140.10">
    <property type="entry name" value="Butyryl-CoA Dehydrogenase, subunit A, domain 3"/>
    <property type="match status" value="1"/>
</dbReference>
<dbReference type="PANTHER" id="PTHR42807:SF1">
    <property type="entry name" value="GLUTARYL-COA DEHYDROGENASE, MITOCHONDRIAL"/>
    <property type="match status" value="1"/>
</dbReference>
<comment type="catalytic activity">
    <reaction evidence="10">
        <text>glutaryl-CoA + oxidized [electron-transfer flavoprotein] + 2 H(+) = (2E)-butenoyl-CoA + reduced [electron-transfer flavoprotein] + CO2</text>
        <dbReference type="Rhea" id="RHEA:13389"/>
        <dbReference type="Rhea" id="RHEA-COMP:10685"/>
        <dbReference type="Rhea" id="RHEA-COMP:10686"/>
        <dbReference type="ChEBI" id="CHEBI:15378"/>
        <dbReference type="ChEBI" id="CHEBI:16526"/>
        <dbReference type="ChEBI" id="CHEBI:57332"/>
        <dbReference type="ChEBI" id="CHEBI:57378"/>
        <dbReference type="ChEBI" id="CHEBI:57692"/>
        <dbReference type="ChEBI" id="CHEBI:58307"/>
        <dbReference type="EC" id="1.3.8.6"/>
    </reaction>
</comment>
<evidence type="ECO:0000313" key="16">
    <source>
        <dbReference type="Proteomes" id="UP000759443"/>
    </source>
</evidence>
<dbReference type="InterPro" id="IPR036250">
    <property type="entry name" value="AcylCo_DH-like_C"/>
</dbReference>
<accession>A0ABS4DVG1</accession>
<evidence type="ECO:0000256" key="3">
    <source>
        <dbReference type="ARBA" id="ARBA00022630"/>
    </source>
</evidence>
<keyword evidence="6 11" id="KW-0560">Oxidoreductase</keyword>
<dbReference type="InterPro" id="IPR013786">
    <property type="entry name" value="AcylCoA_DH/ox_N"/>
</dbReference>
<dbReference type="RefSeq" id="WP_377299965.1">
    <property type="nucleotide sequence ID" value="NZ_JAGGJU010000002.1"/>
</dbReference>
<dbReference type="Pfam" id="PF00441">
    <property type="entry name" value="Acyl-CoA_dh_1"/>
    <property type="match status" value="1"/>
</dbReference>
<dbReference type="GO" id="GO:0004361">
    <property type="term" value="F:glutaryl-CoA dehydrogenase activity"/>
    <property type="evidence" value="ECO:0007669"/>
    <property type="project" value="UniProtKB-EC"/>
</dbReference>
<dbReference type="CDD" id="cd01151">
    <property type="entry name" value="GCD"/>
    <property type="match status" value="1"/>
</dbReference>
<organism evidence="15 16">
    <name type="scientific">Rhizobium halophytocola</name>
    <dbReference type="NCBI Taxonomy" id="735519"/>
    <lineage>
        <taxon>Bacteria</taxon>
        <taxon>Pseudomonadati</taxon>
        <taxon>Pseudomonadota</taxon>
        <taxon>Alphaproteobacteria</taxon>
        <taxon>Hyphomicrobiales</taxon>
        <taxon>Rhizobiaceae</taxon>
        <taxon>Rhizobium/Agrobacterium group</taxon>
        <taxon>Rhizobium</taxon>
    </lineage>
</organism>
<dbReference type="EC" id="1.3.8.6" evidence="9"/>
<comment type="similarity">
    <text evidence="2 11">Belongs to the acyl-CoA dehydrogenase family.</text>
</comment>
<comment type="cofactor">
    <cofactor evidence="1 11">
        <name>FAD</name>
        <dbReference type="ChEBI" id="CHEBI:57692"/>
    </cofactor>
</comment>
<reference evidence="15 16" key="1">
    <citation type="submission" date="2021-03" db="EMBL/GenBank/DDBJ databases">
        <title>Genomic Encyclopedia of Type Strains, Phase IV (KMG-IV): sequencing the most valuable type-strain genomes for metagenomic binning, comparative biology and taxonomic classification.</title>
        <authorList>
            <person name="Goeker M."/>
        </authorList>
    </citation>
    <scope>NUCLEOTIDE SEQUENCE [LARGE SCALE GENOMIC DNA]</scope>
    <source>
        <strain evidence="15 16">DSM 21600</strain>
    </source>
</reference>
<feature type="domain" description="Acyl-CoA oxidase/dehydrogenase middle" evidence="13">
    <location>
        <begin position="135"/>
        <end position="226"/>
    </location>
</feature>
<evidence type="ECO:0000256" key="10">
    <source>
        <dbReference type="ARBA" id="ARBA00049493"/>
    </source>
</evidence>
<keyword evidence="3 11" id="KW-0285">Flavoprotein</keyword>
<name>A0ABS4DVG1_9HYPH</name>
<feature type="domain" description="Acyl-CoA dehydrogenase/oxidase C-terminal" evidence="12">
    <location>
        <begin position="244"/>
        <end position="385"/>
    </location>
</feature>
<dbReference type="InterPro" id="IPR046373">
    <property type="entry name" value="Acyl-CoA_Oxase/DH_mid-dom_sf"/>
</dbReference>
<evidence type="ECO:0000259" key="13">
    <source>
        <dbReference type="Pfam" id="PF02770"/>
    </source>
</evidence>
<dbReference type="Pfam" id="PF02770">
    <property type="entry name" value="Acyl-CoA_dh_M"/>
    <property type="match status" value="1"/>
</dbReference>
<keyword evidence="5" id="KW-0809">Transit peptide</keyword>
<evidence type="ECO:0000256" key="11">
    <source>
        <dbReference type="RuleBase" id="RU362125"/>
    </source>
</evidence>
<dbReference type="InterPro" id="IPR006091">
    <property type="entry name" value="Acyl-CoA_Oxase/DH_mid-dom"/>
</dbReference>
<dbReference type="Pfam" id="PF02771">
    <property type="entry name" value="Acyl-CoA_dh_N"/>
    <property type="match status" value="1"/>
</dbReference>
<evidence type="ECO:0000259" key="14">
    <source>
        <dbReference type="Pfam" id="PF02771"/>
    </source>
</evidence>